<evidence type="ECO:0000313" key="1">
    <source>
        <dbReference type="EMBL" id="MBA0086208.1"/>
    </source>
</evidence>
<accession>A0A7V8NRK3</accession>
<feature type="non-terminal residue" evidence="1">
    <location>
        <position position="79"/>
    </location>
</feature>
<sequence length="79" mass="8949">MLSARALAEKSADMPRRISFWLAEAGVRDPFEPHRKRPLAEHLEDWLHALRAFGTVASRVALVEATVPNARRAWSQSSR</sequence>
<organism evidence="1 2">
    <name type="scientific">Candidatus Acidiferrum panamense</name>
    <dbReference type="NCBI Taxonomy" id="2741543"/>
    <lineage>
        <taxon>Bacteria</taxon>
        <taxon>Pseudomonadati</taxon>
        <taxon>Acidobacteriota</taxon>
        <taxon>Terriglobia</taxon>
        <taxon>Candidatus Acidiferrales</taxon>
        <taxon>Candidatus Acidiferrum</taxon>
    </lineage>
</organism>
<dbReference type="Proteomes" id="UP000567293">
    <property type="component" value="Unassembled WGS sequence"/>
</dbReference>
<dbReference type="EMBL" id="JACDQQ010001400">
    <property type="protein sequence ID" value="MBA0086208.1"/>
    <property type="molecule type" value="Genomic_DNA"/>
</dbReference>
<proteinExistence type="predicted"/>
<dbReference type="AlphaFoldDB" id="A0A7V8NRK3"/>
<reference evidence="1" key="1">
    <citation type="submission" date="2020-06" db="EMBL/GenBank/DDBJ databases">
        <title>Legume-microbial interactions unlock mineral nutrients during tropical forest succession.</title>
        <authorList>
            <person name="Epihov D.Z."/>
        </authorList>
    </citation>
    <scope>NUCLEOTIDE SEQUENCE [LARGE SCALE GENOMIC DNA]</scope>
    <source>
        <strain evidence="1">Pan2503</strain>
    </source>
</reference>
<gene>
    <name evidence="1" type="ORF">HRJ53_14570</name>
</gene>
<comment type="caution">
    <text evidence="1">The sequence shown here is derived from an EMBL/GenBank/DDBJ whole genome shotgun (WGS) entry which is preliminary data.</text>
</comment>
<name>A0A7V8NRK3_9BACT</name>
<protein>
    <submittedName>
        <fullName evidence="1">Uncharacterized protein</fullName>
    </submittedName>
</protein>
<keyword evidence="2" id="KW-1185">Reference proteome</keyword>
<evidence type="ECO:0000313" key="2">
    <source>
        <dbReference type="Proteomes" id="UP000567293"/>
    </source>
</evidence>